<reference evidence="3 4" key="1">
    <citation type="journal article" date="2021" name="Nat. Commun.">
        <title>Genetic determinants of endophytism in the Arabidopsis root mycobiome.</title>
        <authorList>
            <person name="Mesny F."/>
            <person name="Miyauchi S."/>
            <person name="Thiergart T."/>
            <person name="Pickel B."/>
            <person name="Atanasova L."/>
            <person name="Karlsson M."/>
            <person name="Huettel B."/>
            <person name="Barry K.W."/>
            <person name="Haridas S."/>
            <person name="Chen C."/>
            <person name="Bauer D."/>
            <person name="Andreopoulos W."/>
            <person name="Pangilinan J."/>
            <person name="LaButti K."/>
            <person name="Riley R."/>
            <person name="Lipzen A."/>
            <person name="Clum A."/>
            <person name="Drula E."/>
            <person name="Henrissat B."/>
            <person name="Kohler A."/>
            <person name="Grigoriev I.V."/>
            <person name="Martin F.M."/>
            <person name="Hacquard S."/>
        </authorList>
    </citation>
    <scope>NUCLEOTIDE SEQUENCE [LARGE SCALE GENOMIC DNA]</scope>
    <source>
        <strain evidence="3 4">MPI-CAGE-CH-0241</strain>
    </source>
</reference>
<keyword evidence="4" id="KW-1185">Reference proteome</keyword>
<evidence type="ECO:0000313" key="4">
    <source>
        <dbReference type="Proteomes" id="UP000777438"/>
    </source>
</evidence>
<dbReference type="EMBL" id="JAGPYM010000002">
    <property type="protein sequence ID" value="KAH6898142.1"/>
    <property type="molecule type" value="Genomic_DNA"/>
</dbReference>
<gene>
    <name evidence="3" type="ORF">B0T10DRAFT_471877</name>
</gene>
<dbReference type="SUPFAM" id="SSF48452">
    <property type="entry name" value="TPR-like"/>
    <property type="match status" value="1"/>
</dbReference>
<organism evidence="3 4">
    <name type="scientific">Thelonectria olida</name>
    <dbReference type="NCBI Taxonomy" id="1576542"/>
    <lineage>
        <taxon>Eukaryota</taxon>
        <taxon>Fungi</taxon>
        <taxon>Dikarya</taxon>
        <taxon>Ascomycota</taxon>
        <taxon>Pezizomycotina</taxon>
        <taxon>Sordariomycetes</taxon>
        <taxon>Hypocreomycetidae</taxon>
        <taxon>Hypocreales</taxon>
        <taxon>Nectriaceae</taxon>
        <taxon>Thelonectria</taxon>
    </lineage>
</organism>
<dbReference type="Proteomes" id="UP000777438">
    <property type="component" value="Unassembled WGS sequence"/>
</dbReference>
<sequence>MYQQALDQTPPDHPLWARGLSNLGRGYYSRYQKTGDMEDLDSAIQHQQKALDIMPEGPPRTHQLESLAAEYQLRYQRLGAVSDLEMAIRRSQEALDATPDNHPERARRMHYVASCFHHRYKKKGVEADMETTIRHLHDALNYPHSTPVARFTPGKMLFDIYVEAKEWSLAYEVASVVVSLVPLFASASLENQDKQYMLGQITGLASDGVAVALLANKEPYQAISLLELGRGVLLGSLSDIRVDVSDLQQKHPELAEQFITLRNQLDDPAGPQADHLSPSTTRADQRYFAGQRLQPTIQAIRELPGFDRFLLAPSEDELTAAATMGPIVIVNISDHRCDALILETNQCRILPLPRLRSSDVRDRAVALDADSISVNLLEWLWDTFVGDILEALEIVESPRGSWPRIWWVPTGPLSKFPLHAAGHHSESSSNTVCDRVMSSYSSSTRAIIRGRQRPSAPASTNAALLVAMENTPGHSRLPFAAKEVQILDDLCKSMALTPIEPKRNKKDVVSVLQECKLFHFAGHGNTHEDNPLKSHLLLEDWQSDPLTVADFLAINLHMHSPFLAYLSACGTGRINHEVFIDESVHLISASQLVGFRHVIGTLWEVNDELCVGVAKTVYEVVRDEGMSNMSVCRGLHQAILEFRNHWLDVQGGSRGTSRRTSTGGRAGGGVDSHARDVSVYEEDDDAETSSLLGWVPYVHYGV</sequence>
<dbReference type="AlphaFoldDB" id="A0A9P9ASC2"/>
<comment type="caution">
    <text evidence="3">The sequence shown here is derived from an EMBL/GenBank/DDBJ whole genome shotgun (WGS) entry which is preliminary data.</text>
</comment>
<dbReference type="Gene3D" id="1.25.40.10">
    <property type="entry name" value="Tetratricopeptide repeat domain"/>
    <property type="match status" value="1"/>
</dbReference>
<evidence type="ECO:0000256" key="1">
    <source>
        <dbReference type="SAM" id="MobiDB-lite"/>
    </source>
</evidence>
<dbReference type="InterPro" id="IPR024983">
    <property type="entry name" value="CHAT_dom"/>
</dbReference>
<feature type="region of interest" description="Disordered" evidence="1">
    <location>
        <begin position="652"/>
        <end position="682"/>
    </location>
</feature>
<evidence type="ECO:0000313" key="3">
    <source>
        <dbReference type="EMBL" id="KAH6898142.1"/>
    </source>
</evidence>
<proteinExistence type="predicted"/>
<feature type="domain" description="CHAT" evidence="2">
    <location>
        <begin position="376"/>
        <end position="645"/>
    </location>
</feature>
<accession>A0A9P9ASC2</accession>
<name>A0A9P9ASC2_9HYPO</name>
<dbReference type="Pfam" id="PF12770">
    <property type="entry name" value="CHAT"/>
    <property type="match status" value="1"/>
</dbReference>
<protein>
    <submittedName>
        <fullName evidence="3">CHAT domain-containing protein</fullName>
    </submittedName>
</protein>
<dbReference type="OrthoDB" id="9991317at2759"/>
<dbReference type="InterPro" id="IPR011990">
    <property type="entry name" value="TPR-like_helical_dom_sf"/>
</dbReference>
<evidence type="ECO:0000259" key="2">
    <source>
        <dbReference type="Pfam" id="PF12770"/>
    </source>
</evidence>